<evidence type="ECO:0000256" key="5">
    <source>
        <dbReference type="ARBA" id="ARBA00022801"/>
    </source>
</evidence>
<keyword evidence="5" id="KW-0378">Hydrolase</keyword>
<accession>B8BZ57</accession>
<reference evidence="9 10" key="1">
    <citation type="journal article" date="2004" name="Science">
        <title>The genome of the diatom Thalassiosira pseudonana: ecology, evolution, and metabolism.</title>
        <authorList>
            <person name="Armbrust E.V."/>
            <person name="Berges J.A."/>
            <person name="Bowler C."/>
            <person name="Green B.R."/>
            <person name="Martinez D."/>
            <person name="Putnam N.H."/>
            <person name="Zhou S."/>
            <person name="Allen A.E."/>
            <person name="Apt K.E."/>
            <person name="Bechner M."/>
            <person name="Brzezinski M.A."/>
            <person name="Chaal B.K."/>
            <person name="Chiovitti A."/>
            <person name="Davis A.K."/>
            <person name="Demarest M.S."/>
            <person name="Detter J.C."/>
            <person name="Glavina T."/>
            <person name="Goodstein D."/>
            <person name="Hadi M.Z."/>
            <person name="Hellsten U."/>
            <person name="Hildebrand M."/>
            <person name="Jenkins B.D."/>
            <person name="Jurka J."/>
            <person name="Kapitonov V.V."/>
            <person name="Kroger N."/>
            <person name="Lau W.W."/>
            <person name="Lane T.W."/>
            <person name="Larimer F.W."/>
            <person name="Lippmeier J.C."/>
            <person name="Lucas S."/>
            <person name="Medina M."/>
            <person name="Montsant A."/>
            <person name="Obornik M."/>
            <person name="Parker M.S."/>
            <person name="Palenik B."/>
            <person name="Pazour G.J."/>
            <person name="Richardson P.M."/>
            <person name="Rynearson T.A."/>
            <person name="Saito M.A."/>
            <person name="Schwartz D.C."/>
            <person name="Thamatrakoln K."/>
            <person name="Valentin K."/>
            <person name="Vardi A."/>
            <person name="Wilkerson F.P."/>
            <person name="Rokhsar D.S."/>
        </authorList>
    </citation>
    <scope>NUCLEOTIDE SEQUENCE [LARGE SCALE GENOMIC DNA]</scope>
    <source>
        <strain evidence="9 10">CCMP1335</strain>
    </source>
</reference>
<dbReference type="EMBL" id="CM000641">
    <property type="protein sequence ID" value="EED92827.1"/>
    <property type="molecule type" value="Genomic_DNA"/>
</dbReference>
<dbReference type="InterPro" id="IPR023214">
    <property type="entry name" value="HAD_sf"/>
</dbReference>
<dbReference type="NCBIfam" id="TIGR01662">
    <property type="entry name" value="HAD-SF-IIIA"/>
    <property type="match status" value="1"/>
</dbReference>
<evidence type="ECO:0000313" key="10">
    <source>
        <dbReference type="Proteomes" id="UP000001449"/>
    </source>
</evidence>
<keyword evidence="6" id="KW-0119">Carbohydrate metabolism</keyword>
<dbReference type="InParanoid" id="B8BZ57"/>
<dbReference type="Gene3D" id="3.40.50.1000">
    <property type="entry name" value="HAD superfamily/HAD-like"/>
    <property type="match status" value="1"/>
</dbReference>
<dbReference type="SUPFAM" id="SSF56784">
    <property type="entry name" value="HAD-like"/>
    <property type="match status" value="1"/>
</dbReference>
<dbReference type="Pfam" id="PF00702">
    <property type="entry name" value="Hydrolase"/>
    <property type="match status" value="1"/>
</dbReference>
<feature type="chain" id="PRO_5002869498" description="D,D-heptose 1,7-bisphosphate phosphatase" evidence="8">
    <location>
        <begin position="19"/>
        <end position="232"/>
    </location>
</feature>
<dbReference type="InterPro" id="IPR036412">
    <property type="entry name" value="HAD-like_sf"/>
</dbReference>
<evidence type="ECO:0000256" key="6">
    <source>
        <dbReference type="ARBA" id="ARBA00023277"/>
    </source>
</evidence>
<keyword evidence="10" id="KW-1185">Reference proteome</keyword>
<dbReference type="InterPro" id="IPR006549">
    <property type="entry name" value="HAD-SF_hydro_IIIA"/>
</dbReference>
<proteinExistence type="inferred from homology"/>
<dbReference type="PANTHER" id="PTHR42891:SF1">
    <property type="entry name" value="D-GLYCERO-BETA-D-MANNO-HEPTOSE-1,7-BISPHOSPHATE 7-PHOSPHATASE"/>
    <property type="match status" value="1"/>
</dbReference>
<feature type="signal peptide" evidence="8">
    <location>
        <begin position="1"/>
        <end position="18"/>
    </location>
</feature>
<evidence type="ECO:0000256" key="8">
    <source>
        <dbReference type="SAM" id="SignalP"/>
    </source>
</evidence>
<evidence type="ECO:0000256" key="4">
    <source>
        <dbReference type="ARBA" id="ARBA00022723"/>
    </source>
</evidence>
<dbReference type="PANTHER" id="PTHR42891">
    <property type="entry name" value="D-GLYCERO-BETA-D-MANNO-HEPTOSE-1,7-BISPHOSPHATE 7-PHOSPHATASE"/>
    <property type="match status" value="1"/>
</dbReference>
<reference evidence="9 10" key="2">
    <citation type="journal article" date="2008" name="Nature">
        <title>The Phaeodactylum genome reveals the evolutionary history of diatom genomes.</title>
        <authorList>
            <person name="Bowler C."/>
            <person name="Allen A.E."/>
            <person name="Badger J.H."/>
            <person name="Grimwood J."/>
            <person name="Jabbari K."/>
            <person name="Kuo A."/>
            <person name="Maheswari U."/>
            <person name="Martens C."/>
            <person name="Maumus F."/>
            <person name="Otillar R.P."/>
            <person name="Rayko E."/>
            <person name="Salamov A."/>
            <person name="Vandepoele K."/>
            <person name="Beszteri B."/>
            <person name="Gruber A."/>
            <person name="Heijde M."/>
            <person name="Katinka M."/>
            <person name="Mock T."/>
            <person name="Valentin K."/>
            <person name="Verret F."/>
            <person name="Berges J.A."/>
            <person name="Brownlee C."/>
            <person name="Cadoret J.P."/>
            <person name="Chiovitti A."/>
            <person name="Choi C.J."/>
            <person name="Coesel S."/>
            <person name="De Martino A."/>
            <person name="Detter J.C."/>
            <person name="Durkin C."/>
            <person name="Falciatore A."/>
            <person name="Fournet J."/>
            <person name="Haruta M."/>
            <person name="Huysman M.J."/>
            <person name="Jenkins B.D."/>
            <person name="Jiroutova K."/>
            <person name="Jorgensen R.E."/>
            <person name="Joubert Y."/>
            <person name="Kaplan A."/>
            <person name="Kroger N."/>
            <person name="Kroth P.G."/>
            <person name="La Roche J."/>
            <person name="Lindquist E."/>
            <person name="Lommer M."/>
            <person name="Martin-Jezequel V."/>
            <person name="Lopez P.J."/>
            <person name="Lucas S."/>
            <person name="Mangogna M."/>
            <person name="McGinnis K."/>
            <person name="Medlin L.K."/>
            <person name="Montsant A."/>
            <person name="Oudot-Le Secq M.P."/>
            <person name="Napoli C."/>
            <person name="Obornik M."/>
            <person name="Parker M.S."/>
            <person name="Petit J.L."/>
            <person name="Porcel B.M."/>
            <person name="Poulsen N."/>
            <person name="Robison M."/>
            <person name="Rychlewski L."/>
            <person name="Rynearson T.A."/>
            <person name="Schmutz J."/>
            <person name="Shapiro H."/>
            <person name="Siaut M."/>
            <person name="Stanley M."/>
            <person name="Sussman M.R."/>
            <person name="Taylor A.R."/>
            <person name="Vardi A."/>
            <person name="von Dassow P."/>
            <person name="Vyverman W."/>
            <person name="Willis A."/>
            <person name="Wyrwicz L.S."/>
            <person name="Rokhsar D.S."/>
            <person name="Weissenbach J."/>
            <person name="Armbrust E.V."/>
            <person name="Green B.R."/>
            <person name="Van de Peer Y."/>
            <person name="Grigoriev I.V."/>
        </authorList>
    </citation>
    <scope>NUCLEOTIDE SEQUENCE [LARGE SCALE GENOMIC DNA]</scope>
    <source>
        <strain evidence="9 10">CCMP1335</strain>
    </source>
</reference>
<evidence type="ECO:0000256" key="2">
    <source>
        <dbReference type="ARBA" id="ARBA00005628"/>
    </source>
</evidence>
<keyword evidence="8" id="KW-0732">Signal</keyword>
<dbReference type="RefSeq" id="XP_002289290.1">
    <property type="nucleotide sequence ID" value="XM_002289254.1"/>
</dbReference>
<dbReference type="STRING" id="35128.B8BZ57"/>
<dbReference type="InterPro" id="IPR004446">
    <property type="entry name" value="Heptose_bisP_phosphatase"/>
</dbReference>
<evidence type="ECO:0000256" key="1">
    <source>
        <dbReference type="ARBA" id="ARBA00004496"/>
    </source>
</evidence>
<evidence type="ECO:0000313" key="9">
    <source>
        <dbReference type="EMBL" id="EED92827.1"/>
    </source>
</evidence>
<dbReference type="GO" id="GO:0005737">
    <property type="term" value="C:cytoplasm"/>
    <property type="evidence" value="ECO:0007669"/>
    <property type="project" value="UniProtKB-SubCell"/>
</dbReference>
<dbReference type="InterPro" id="IPR006439">
    <property type="entry name" value="HAD-SF_hydro_IA"/>
</dbReference>
<dbReference type="eggNOG" id="ENOG502S8FE">
    <property type="taxonomic scope" value="Eukaryota"/>
</dbReference>
<dbReference type="InterPro" id="IPR006543">
    <property type="entry name" value="Histidinol-phos"/>
</dbReference>
<dbReference type="GO" id="GO:0046872">
    <property type="term" value="F:metal ion binding"/>
    <property type="evidence" value="ECO:0007669"/>
    <property type="project" value="UniProtKB-KW"/>
</dbReference>
<gene>
    <name evidence="9" type="ORF">THAPSDRAFT_268668</name>
</gene>
<dbReference type="AlphaFoldDB" id="B8BZ57"/>
<keyword evidence="4" id="KW-0479">Metal-binding</keyword>
<evidence type="ECO:0000256" key="3">
    <source>
        <dbReference type="ARBA" id="ARBA00022490"/>
    </source>
</evidence>
<sequence length="232" mass="24728">MLTTTFTLFAALTSSVVSLSTPPRRRLPKLVLLDRDGVINSDVGAPGVICKSQFLLTPNAGRAIGSLKRHGCRVAVITNQSCIGKGLLTIEELDAIHCEMKTLLVQQDTDAIIDVVYFCISADENDPRKKPNAGMITEACRDFGIDPIDCAFVGDTLTDLQAAKSGGLQQRILVETGYGFGLMCEISACTPAKLVDGVMLEQVNGVSSELMGVAPFVYATNLAEAVNSILEC</sequence>
<name>B8BZ57_THAPS</name>
<evidence type="ECO:0000256" key="7">
    <source>
        <dbReference type="ARBA" id="ARBA00031828"/>
    </source>
</evidence>
<dbReference type="HOGENOM" id="CLU_085077_2_0_1"/>
<protein>
    <recommendedName>
        <fullName evidence="7">D,D-heptose 1,7-bisphosphate phosphatase</fullName>
    </recommendedName>
</protein>
<keyword evidence="3" id="KW-0963">Cytoplasm</keyword>
<dbReference type="NCBIfam" id="TIGR01549">
    <property type="entry name" value="HAD-SF-IA-v1"/>
    <property type="match status" value="1"/>
</dbReference>
<dbReference type="NCBIfam" id="TIGR01656">
    <property type="entry name" value="Histidinol-ppas"/>
    <property type="match status" value="1"/>
</dbReference>
<comment type="subcellular location">
    <subcellularLocation>
        <location evidence="1">Cytoplasm</location>
    </subcellularLocation>
</comment>
<dbReference type="KEGG" id="tps:THAPSDRAFT_268668"/>
<dbReference type="GO" id="GO:0016791">
    <property type="term" value="F:phosphatase activity"/>
    <property type="evidence" value="ECO:0007669"/>
    <property type="project" value="InterPro"/>
</dbReference>
<dbReference type="GO" id="GO:0005975">
    <property type="term" value="P:carbohydrate metabolic process"/>
    <property type="evidence" value="ECO:0007669"/>
    <property type="project" value="InterPro"/>
</dbReference>
<dbReference type="GeneID" id="7453345"/>
<comment type="similarity">
    <text evidence="2">Belongs to the GmhB family.</text>
</comment>
<organism evidence="9 10">
    <name type="scientific">Thalassiosira pseudonana</name>
    <name type="common">Marine diatom</name>
    <name type="synonym">Cyclotella nana</name>
    <dbReference type="NCBI Taxonomy" id="35128"/>
    <lineage>
        <taxon>Eukaryota</taxon>
        <taxon>Sar</taxon>
        <taxon>Stramenopiles</taxon>
        <taxon>Ochrophyta</taxon>
        <taxon>Bacillariophyta</taxon>
        <taxon>Coscinodiscophyceae</taxon>
        <taxon>Thalassiosirophycidae</taxon>
        <taxon>Thalassiosirales</taxon>
        <taxon>Thalassiosiraceae</taxon>
        <taxon>Thalassiosira</taxon>
    </lineage>
</organism>
<dbReference type="Proteomes" id="UP000001449">
    <property type="component" value="Chromosome 4"/>
</dbReference>
<dbReference type="PaxDb" id="35128-Thaps268668"/>